<name>A0A3A3G5R7_9BURK</name>
<dbReference type="AlphaFoldDB" id="A0A3A3G5R7"/>
<proteinExistence type="inferred from homology"/>
<evidence type="ECO:0000256" key="3">
    <source>
        <dbReference type="SAM" id="SignalP"/>
    </source>
</evidence>
<keyword evidence="6" id="KW-1185">Reference proteome</keyword>
<evidence type="ECO:0000313" key="6">
    <source>
        <dbReference type="Proteomes" id="UP000266327"/>
    </source>
</evidence>
<evidence type="ECO:0000313" key="5">
    <source>
        <dbReference type="EMBL" id="RJG03015.1"/>
    </source>
</evidence>
<dbReference type="PANTHER" id="PTHR30483">
    <property type="entry name" value="LEUCINE-SPECIFIC-BINDING PROTEIN"/>
    <property type="match status" value="1"/>
</dbReference>
<keyword evidence="2 3" id="KW-0732">Signal</keyword>
<evidence type="ECO:0000256" key="1">
    <source>
        <dbReference type="ARBA" id="ARBA00010062"/>
    </source>
</evidence>
<accession>A0A3A3G5R7</accession>
<reference evidence="6" key="1">
    <citation type="submission" date="2018-09" db="EMBL/GenBank/DDBJ databases">
        <authorList>
            <person name="Zhu H."/>
        </authorList>
    </citation>
    <scope>NUCLEOTIDE SEQUENCE [LARGE SCALE GENOMIC DNA]</scope>
    <source>
        <strain evidence="6">K1S02-23</strain>
    </source>
</reference>
<feature type="domain" description="Leucine-binding protein" evidence="4">
    <location>
        <begin position="31"/>
        <end position="367"/>
    </location>
</feature>
<gene>
    <name evidence="5" type="ORF">D3878_16690</name>
</gene>
<dbReference type="RefSeq" id="WP_119786514.1">
    <property type="nucleotide sequence ID" value="NZ_QYUQ01000002.1"/>
</dbReference>
<evidence type="ECO:0000256" key="2">
    <source>
        <dbReference type="ARBA" id="ARBA00022729"/>
    </source>
</evidence>
<dbReference type="CDD" id="cd06327">
    <property type="entry name" value="PBP1_SBP-like"/>
    <property type="match status" value="1"/>
</dbReference>
<dbReference type="EMBL" id="QYUQ01000002">
    <property type="protein sequence ID" value="RJG03015.1"/>
    <property type="molecule type" value="Genomic_DNA"/>
</dbReference>
<dbReference type="Proteomes" id="UP000266327">
    <property type="component" value="Unassembled WGS sequence"/>
</dbReference>
<comment type="caution">
    <text evidence="5">The sequence shown here is derived from an EMBL/GenBank/DDBJ whole genome shotgun (WGS) entry which is preliminary data.</text>
</comment>
<comment type="similarity">
    <text evidence="1">Belongs to the leucine-binding protein family.</text>
</comment>
<dbReference type="SUPFAM" id="SSF53822">
    <property type="entry name" value="Periplasmic binding protein-like I"/>
    <property type="match status" value="1"/>
</dbReference>
<dbReference type="PANTHER" id="PTHR30483:SF6">
    <property type="entry name" value="PERIPLASMIC BINDING PROTEIN OF ABC TRANSPORTER FOR NATURAL AMINO ACIDS"/>
    <property type="match status" value="1"/>
</dbReference>
<dbReference type="InterPro" id="IPR051010">
    <property type="entry name" value="BCAA_transport"/>
</dbReference>
<dbReference type="Gene3D" id="3.40.50.2300">
    <property type="match status" value="2"/>
</dbReference>
<dbReference type="Pfam" id="PF13458">
    <property type="entry name" value="Peripla_BP_6"/>
    <property type="match status" value="1"/>
</dbReference>
<feature type="signal peptide" evidence="3">
    <location>
        <begin position="1"/>
        <end position="24"/>
    </location>
</feature>
<organism evidence="5 6">
    <name type="scientific">Noviherbaspirillum sedimenti</name>
    <dbReference type="NCBI Taxonomy" id="2320865"/>
    <lineage>
        <taxon>Bacteria</taxon>
        <taxon>Pseudomonadati</taxon>
        <taxon>Pseudomonadota</taxon>
        <taxon>Betaproteobacteria</taxon>
        <taxon>Burkholderiales</taxon>
        <taxon>Oxalobacteraceae</taxon>
        <taxon>Noviherbaspirillum</taxon>
    </lineage>
</organism>
<dbReference type="InterPro" id="IPR028082">
    <property type="entry name" value="Peripla_BP_I"/>
</dbReference>
<sequence>MHLKLRKISLAVTLAVAGMASASAQVSNDVVKIGVLTDLSGLYSDLSGQGSIIAAKMAIEDFGKTVLGKPIEIVTADSLNKADVAASKAREWVDQQNVDVLMDLVPTNVALAVMEVAQQKNKLAIVVGSASSTITNDKCNANSSHWMYDTYSSSVGTGKALVKRGADSWFFLTADYAFGKSLEKDVSDVVTGAGGKVLGSVKHPLNASDFSSFLLQAQNSKAKVIGLANAGGDTVNAVKQAGEFGIAAKGQLVAPLLMFISDVHSIGLNYSQGMYLTEGFYWDLNDETRAWSKRFFSAHKRMPTMAQAGMYSAVLHYLKSVKAAGTDETAAVNKKMRELPISDVVIPKGKLREDGRVVHDMLLLQVKKPSESKAPWDYYKVIGTVPGDEAFRPLAQSNCPLVKK</sequence>
<protein>
    <submittedName>
        <fullName evidence="5">ABC transporter substrate-binding protein</fullName>
    </submittedName>
</protein>
<dbReference type="InterPro" id="IPR028081">
    <property type="entry name" value="Leu-bd"/>
</dbReference>
<feature type="chain" id="PRO_5017276959" evidence="3">
    <location>
        <begin position="25"/>
        <end position="404"/>
    </location>
</feature>
<evidence type="ECO:0000259" key="4">
    <source>
        <dbReference type="Pfam" id="PF13458"/>
    </source>
</evidence>
<dbReference type="OrthoDB" id="8887944at2"/>